<evidence type="ECO:0000313" key="1">
    <source>
        <dbReference type="EMBL" id="GAP38001.1"/>
    </source>
</evidence>
<dbReference type="Proteomes" id="UP000037660">
    <property type="component" value="Unassembled WGS sequence"/>
</dbReference>
<gene>
    <name evidence="1" type="ORF">ISF6_4195</name>
</gene>
<protein>
    <recommendedName>
        <fullName evidence="3">SnoaL-like domain-containing protein</fullName>
    </recommendedName>
</protein>
<sequence>MHPYVRVLQTYMAALGASDYATVKGLFAPTGRVKSPFLGEMPAGPFFDRLAGASSRNLITPIDIFLGQSGRPHATAYFQYDWTVRDGTLISFKVMDLFTFAPQGEQVLHLDLIYDTHPIRVSAGNKYEA</sequence>
<dbReference type="RefSeq" id="WP_054021899.1">
    <property type="nucleotide sequence ID" value="NZ_BBYR01000065.1"/>
</dbReference>
<name>A0A0K8P5Y5_PISS1</name>
<proteinExistence type="predicted"/>
<dbReference type="STRING" id="1547922.ISF6_4195"/>
<reference evidence="2" key="1">
    <citation type="submission" date="2015-07" db="EMBL/GenBank/DDBJ databases">
        <title>Discovery of a poly(ethylene terephthalate assimilation.</title>
        <authorList>
            <person name="Yoshida S."/>
            <person name="Hiraga K."/>
            <person name="Takehana T."/>
            <person name="Taniguchi I."/>
            <person name="Yamaji H."/>
            <person name="Maeda Y."/>
            <person name="Toyohara K."/>
            <person name="Miyamoto K."/>
            <person name="Kimura Y."/>
            <person name="Oda K."/>
        </authorList>
    </citation>
    <scope>NUCLEOTIDE SEQUENCE [LARGE SCALE GENOMIC DNA]</scope>
    <source>
        <strain evidence="2">NBRC 110686 / TISTR 2288 / 201-F6</strain>
    </source>
</reference>
<dbReference type="Gene3D" id="3.10.450.50">
    <property type="match status" value="1"/>
</dbReference>
<accession>A0A0K8P5Y5</accession>
<keyword evidence="2" id="KW-1185">Reference proteome</keyword>
<organism evidence="1 2">
    <name type="scientific">Piscinibacter sakaiensis</name>
    <name type="common">Ideonella sakaiensis</name>
    <dbReference type="NCBI Taxonomy" id="1547922"/>
    <lineage>
        <taxon>Bacteria</taxon>
        <taxon>Pseudomonadati</taxon>
        <taxon>Pseudomonadota</taxon>
        <taxon>Betaproteobacteria</taxon>
        <taxon>Burkholderiales</taxon>
        <taxon>Sphaerotilaceae</taxon>
        <taxon>Piscinibacter</taxon>
    </lineage>
</organism>
<dbReference type="OrthoDB" id="8776598at2"/>
<evidence type="ECO:0008006" key="3">
    <source>
        <dbReference type="Google" id="ProtNLM"/>
    </source>
</evidence>
<dbReference type="EMBL" id="BBYR01000065">
    <property type="protein sequence ID" value="GAP38001.1"/>
    <property type="molecule type" value="Genomic_DNA"/>
</dbReference>
<dbReference type="SUPFAM" id="SSF54427">
    <property type="entry name" value="NTF2-like"/>
    <property type="match status" value="1"/>
</dbReference>
<evidence type="ECO:0000313" key="2">
    <source>
        <dbReference type="Proteomes" id="UP000037660"/>
    </source>
</evidence>
<reference evidence="1 2" key="2">
    <citation type="journal article" date="2016" name="Science">
        <title>A bacterium that degrades and assimilates poly(ethylene terephthalate).</title>
        <authorList>
            <person name="Yoshida S."/>
            <person name="Hiraga K."/>
            <person name="Takehana T."/>
            <person name="Taniguchi I."/>
            <person name="Yamaji H."/>
            <person name="Maeda Y."/>
            <person name="Toyohara K."/>
            <person name="Miyamoto K."/>
            <person name="Kimura Y."/>
            <person name="Oda K."/>
        </authorList>
    </citation>
    <scope>NUCLEOTIDE SEQUENCE [LARGE SCALE GENOMIC DNA]</scope>
    <source>
        <strain evidence="2">NBRC 110686 / TISTR 2288 / 201-F6</strain>
    </source>
</reference>
<comment type="caution">
    <text evidence="1">The sequence shown here is derived from an EMBL/GenBank/DDBJ whole genome shotgun (WGS) entry which is preliminary data.</text>
</comment>
<dbReference type="InterPro" id="IPR032710">
    <property type="entry name" value="NTF2-like_dom_sf"/>
</dbReference>
<dbReference type="AlphaFoldDB" id="A0A0K8P5Y5"/>